<dbReference type="PROSITE" id="PS50893">
    <property type="entry name" value="ABC_TRANSPORTER_2"/>
    <property type="match status" value="1"/>
</dbReference>
<keyword evidence="2" id="KW-0067">ATP-binding</keyword>
<evidence type="ECO:0000313" key="5">
    <source>
        <dbReference type="Proteomes" id="UP000051790"/>
    </source>
</evidence>
<dbReference type="Proteomes" id="UP000051790">
    <property type="component" value="Unassembled WGS sequence"/>
</dbReference>
<feature type="domain" description="ABC transporter" evidence="3">
    <location>
        <begin position="3"/>
        <end position="227"/>
    </location>
</feature>
<dbReference type="InterPro" id="IPR027417">
    <property type="entry name" value="P-loop_NTPase"/>
</dbReference>
<keyword evidence="1" id="KW-0547">Nucleotide-binding</keyword>
<dbReference type="GO" id="GO:0016887">
    <property type="term" value="F:ATP hydrolysis activity"/>
    <property type="evidence" value="ECO:0007669"/>
    <property type="project" value="InterPro"/>
</dbReference>
<reference evidence="4 5" key="1">
    <citation type="journal article" date="2015" name="Genome Announc.">
        <title>Expanding the biotechnology potential of lactobacilli through comparative genomics of 213 strains and associated genera.</title>
        <authorList>
            <person name="Sun Z."/>
            <person name="Harris H.M."/>
            <person name="McCann A."/>
            <person name="Guo C."/>
            <person name="Argimon S."/>
            <person name="Zhang W."/>
            <person name="Yang X."/>
            <person name="Jeffery I.B."/>
            <person name="Cooney J.C."/>
            <person name="Kagawa T.F."/>
            <person name="Liu W."/>
            <person name="Song Y."/>
            <person name="Salvetti E."/>
            <person name="Wrobel A."/>
            <person name="Rasinkangas P."/>
            <person name="Parkhill J."/>
            <person name="Rea M.C."/>
            <person name="O'Sullivan O."/>
            <person name="Ritari J."/>
            <person name="Douillard F.P."/>
            <person name="Paul Ross R."/>
            <person name="Yang R."/>
            <person name="Briner A.E."/>
            <person name="Felis G.E."/>
            <person name="de Vos W.M."/>
            <person name="Barrangou R."/>
            <person name="Klaenhammer T.R."/>
            <person name="Caufield P.W."/>
            <person name="Cui Y."/>
            <person name="Zhang H."/>
            <person name="O'Toole P.W."/>
        </authorList>
    </citation>
    <scope>NUCLEOTIDE SEQUENCE [LARGE SCALE GENOMIC DNA]</scope>
    <source>
        <strain evidence="4 5">DSM 13343</strain>
    </source>
</reference>
<protein>
    <submittedName>
        <fullName evidence="4">ABC transporter ATPase</fullName>
    </submittedName>
</protein>
<name>A0A0R1Q9G6_9LACO</name>
<dbReference type="EMBL" id="AZEU01000259">
    <property type="protein sequence ID" value="KRL41181.1"/>
    <property type="molecule type" value="Genomic_DNA"/>
</dbReference>
<evidence type="ECO:0000256" key="2">
    <source>
        <dbReference type="ARBA" id="ARBA00022840"/>
    </source>
</evidence>
<dbReference type="InterPro" id="IPR003593">
    <property type="entry name" value="AAA+_ATPase"/>
</dbReference>
<comment type="caution">
    <text evidence="4">The sequence shown here is derived from an EMBL/GenBank/DDBJ whole genome shotgun (WGS) entry which is preliminary data.</text>
</comment>
<keyword evidence="5" id="KW-1185">Reference proteome</keyword>
<dbReference type="AlphaFoldDB" id="A0A0R1Q9G6"/>
<evidence type="ECO:0000259" key="3">
    <source>
        <dbReference type="PROSITE" id="PS50893"/>
    </source>
</evidence>
<accession>A0A0R1Q9G6</accession>
<evidence type="ECO:0000256" key="1">
    <source>
        <dbReference type="ARBA" id="ARBA00022741"/>
    </source>
</evidence>
<dbReference type="RefSeq" id="WP_054719012.1">
    <property type="nucleotide sequence ID" value="NZ_AZEU01000259.1"/>
</dbReference>
<evidence type="ECO:0000313" key="4">
    <source>
        <dbReference type="EMBL" id="KRL41181.1"/>
    </source>
</evidence>
<dbReference type="PANTHER" id="PTHR43158">
    <property type="entry name" value="SKFA PEPTIDE EXPORT ATP-BINDING PROTEIN SKFE"/>
    <property type="match status" value="1"/>
</dbReference>
<dbReference type="Pfam" id="PF00005">
    <property type="entry name" value="ABC_tran"/>
    <property type="match status" value="1"/>
</dbReference>
<gene>
    <name evidence="4" type="ORF">FD01_GL002225</name>
</gene>
<dbReference type="SUPFAM" id="SSF52540">
    <property type="entry name" value="P-loop containing nucleoside triphosphate hydrolases"/>
    <property type="match status" value="1"/>
</dbReference>
<dbReference type="GO" id="GO:0005524">
    <property type="term" value="F:ATP binding"/>
    <property type="evidence" value="ECO:0007669"/>
    <property type="project" value="UniProtKB-KW"/>
</dbReference>
<proteinExistence type="predicted"/>
<organism evidence="4 5">
    <name type="scientific">Lacticaseibacillus manihotivorans DSM 13343 = JCM 12514</name>
    <dbReference type="NCBI Taxonomy" id="1423769"/>
    <lineage>
        <taxon>Bacteria</taxon>
        <taxon>Bacillati</taxon>
        <taxon>Bacillota</taxon>
        <taxon>Bacilli</taxon>
        <taxon>Lactobacillales</taxon>
        <taxon>Lactobacillaceae</taxon>
        <taxon>Lacticaseibacillus</taxon>
    </lineage>
</organism>
<dbReference type="OrthoDB" id="9804819at2"/>
<dbReference type="SMART" id="SM00382">
    <property type="entry name" value="AAA"/>
    <property type="match status" value="1"/>
</dbReference>
<sequence length="289" mass="32349">MTVVVEHLDKTIFKKPVLADISFTLVPGEIVGLVGRNGVGKTTMMRTLVDQYHPDAGKILVNDADLARVPARRSDLFYLDAEGIFFKRWRLTKVGQAFQAGYPNFDMAAYTKLLARFNLKDQRYGQLSKGYQALVRVALAIASNAEFILFDEPFDGLDVIVRQQIVDLVIDLVADGKRGVLIASHDLRELDGLADRVLMLKHETLIKDIRLEDLRKLASKRQMVFSGKTIPDVIKANGHVLSIQGRVAIVLFEDYNDTVKSEVEAVKPVLNEALPLQLADLFISELKED</sequence>
<dbReference type="PANTHER" id="PTHR43158:SF10">
    <property type="entry name" value="ABC TRANSPORTER ATP-BINDING PROTEIN YTRB"/>
    <property type="match status" value="1"/>
</dbReference>
<dbReference type="Gene3D" id="3.40.50.300">
    <property type="entry name" value="P-loop containing nucleotide triphosphate hydrolases"/>
    <property type="match status" value="1"/>
</dbReference>
<dbReference type="PATRIC" id="fig|1423769.4.peg.2400"/>
<dbReference type="CDD" id="cd03230">
    <property type="entry name" value="ABC_DR_subfamily_A"/>
    <property type="match status" value="1"/>
</dbReference>
<dbReference type="InterPro" id="IPR003439">
    <property type="entry name" value="ABC_transporter-like_ATP-bd"/>
</dbReference>